<sequence>MSTIIGFFRRLYETVSSHIQPQPQGRSRVLKFGIVGAKPISPPVLIFPAKSHPEVLIHGVAARDESRDIASGKKHGIEKTYAGPNGGYQALLDDPEIEAIYIALRNGLQYEWTMKALAAGKHVLLGKPLANTADETRRMFDLAEHKGLILLEAFHYRFHPSIQRVKAIIESGELGAVKSISVNLMFPELTKESGDRYDYDLGDGAWMNIGCYAISCIRYLSSSDPMEVISATHEMDKPASAPADFVPSIDRKTTATLSLPNDVIATVTCDLGIPHYLGFIPHLPQLGITVECTGGEIELNNYVLPTIYHAIKVYTRDATGMKKYRVEKAYTFADGDMDEKGDEWWTMHRYQLEAFVDRIMVRKTLTWVDGKDSVINMEWVEKIYTMMGLGSRPWSKYVPEREGGGGMAL</sequence>
<dbReference type="PANTHER" id="PTHR22604">
    <property type="entry name" value="OXIDOREDUCTASES"/>
    <property type="match status" value="1"/>
</dbReference>
<evidence type="ECO:0000256" key="1">
    <source>
        <dbReference type="ARBA" id="ARBA00010928"/>
    </source>
</evidence>
<evidence type="ECO:0000256" key="3">
    <source>
        <dbReference type="ARBA" id="ARBA00038984"/>
    </source>
</evidence>
<dbReference type="AlphaFoldDB" id="A0A369JQB0"/>
<dbReference type="STRING" id="39966.A0A369JQB0"/>
<dbReference type="EMBL" id="LUEZ02000044">
    <property type="protein sequence ID" value="RDB24441.1"/>
    <property type="molecule type" value="Genomic_DNA"/>
</dbReference>
<comment type="caution">
    <text evidence="8">The sequence shown here is derived from an EMBL/GenBank/DDBJ whole genome shotgun (WGS) entry which is preliminary data.</text>
</comment>
<dbReference type="GO" id="GO:0047837">
    <property type="term" value="F:D-xylose 1-dehydrogenase (NADP+) activity"/>
    <property type="evidence" value="ECO:0007669"/>
    <property type="project" value="UniProtKB-EC"/>
</dbReference>
<dbReference type="InterPro" id="IPR050984">
    <property type="entry name" value="Gfo/Idh/MocA_domain"/>
</dbReference>
<name>A0A369JQB0_HYPMA</name>
<comment type="catalytic activity">
    <reaction evidence="5">
        <text>D-xylose + NADP(+) = D-xylono-1,5-lactone + NADPH + H(+)</text>
        <dbReference type="Rhea" id="RHEA:22000"/>
        <dbReference type="ChEBI" id="CHEBI:15378"/>
        <dbReference type="ChEBI" id="CHEBI:15867"/>
        <dbReference type="ChEBI" id="CHEBI:53455"/>
        <dbReference type="ChEBI" id="CHEBI:57783"/>
        <dbReference type="ChEBI" id="CHEBI:58349"/>
        <dbReference type="EC" id="1.1.1.179"/>
    </reaction>
</comment>
<dbReference type="Gene3D" id="3.30.360.10">
    <property type="entry name" value="Dihydrodipicolinate Reductase, domain 2"/>
    <property type="match status" value="1"/>
</dbReference>
<feature type="domain" description="Gfo/Idh/MocA-like oxidoreductase N-terminal" evidence="6">
    <location>
        <begin position="31"/>
        <end position="151"/>
    </location>
</feature>
<evidence type="ECO:0000259" key="6">
    <source>
        <dbReference type="Pfam" id="PF01408"/>
    </source>
</evidence>
<protein>
    <recommendedName>
        <fullName evidence="3">D-xylose 1-dehydrogenase (NADP(+), D-xylono-1,5-lactone-forming)</fullName>
        <ecNumber evidence="3">1.1.1.179</ecNumber>
    </recommendedName>
    <alternativeName>
        <fullName evidence="4">D-xylose-NADP dehydrogenase</fullName>
    </alternativeName>
</protein>
<dbReference type="InParanoid" id="A0A369JQB0"/>
<evidence type="ECO:0000256" key="4">
    <source>
        <dbReference type="ARBA" id="ARBA00042988"/>
    </source>
</evidence>
<gene>
    <name evidence="8" type="ORF">Hypma_008416</name>
</gene>
<dbReference type="EC" id="1.1.1.179" evidence="3"/>
<evidence type="ECO:0000313" key="9">
    <source>
        <dbReference type="Proteomes" id="UP000076154"/>
    </source>
</evidence>
<dbReference type="Gene3D" id="3.40.50.720">
    <property type="entry name" value="NAD(P)-binding Rossmann-like Domain"/>
    <property type="match status" value="1"/>
</dbReference>
<dbReference type="SUPFAM" id="SSF51735">
    <property type="entry name" value="NAD(P)-binding Rossmann-fold domains"/>
    <property type="match status" value="1"/>
</dbReference>
<evidence type="ECO:0000259" key="7">
    <source>
        <dbReference type="Pfam" id="PF22725"/>
    </source>
</evidence>
<evidence type="ECO:0000256" key="2">
    <source>
        <dbReference type="ARBA" id="ARBA00023002"/>
    </source>
</evidence>
<evidence type="ECO:0000256" key="5">
    <source>
        <dbReference type="ARBA" id="ARBA00049233"/>
    </source>
</evidence>
<dbReference type="Proteomes" id="UP000076154">
    <property type="component" value="Unassembled WGS sequence"/>
</dbReference>
<proteinExistence type="inferred from homology"/>
<organism evidence="8 9">
    <name type="scientific">Hypsizygus marmoreus</name>
    <name type="common">White beech mushroom</name>
    <name type="synonym">Agaricus marmoreus</name>
    <dbReference type="NCBI Taxonomy" id="39966"/>
    <lineage>
        <taxon>Eukaryota</taxon>
        <taxon>Fungi</taxon>
        <taxon>Dikarya</taxon>
        <taxon>Basidiomycota</taxon>
        <taxon>Agaricomycotina</taxon>
        <taxon>Agaricomycetes</taxon>
        <taxon>Agaricomycetidae</taxon>
        <taxon>Agaricales</taxon>
        <taxon>Tricholomatineae</taxon>
        <taxon>Lyophyllaceae</taxon>
        <taxon>Hypsizygus</taxon>
    </lineage>
</organism>
<dbReference type="SUPFAM" id="SSF55347">
    <property type="entry name" value="Glyceraldehyde-3-phosphate dehydrogenase-like, C-terminal domain"/>
    <property type="match status" value="1"/>
</dbReference>
<dbReference type="Pfam" id="PF22725">
    <property type="entry name" value="GFO_IDH_MocA_C3"/>
    <property type="match status" value="1"/>
</dbReference>
<comment type="similarity">
    <text evidence="1">Belongs to the Gfo/Idh/MocA family.</text>
</comment>
<keyword evidence="9" id="KW-1185">Reference proteome</keyword>
<dbReference type="InterPro" id="IPR036291">
    <property type="entry name" value="NAD(P)-bd_dom_sf"/>
</dbReference>
<evidence type="ECO:0000313" key="8">
    <source>
        <dbReference type="EMBL" id="RDB24441.1"/>
    </source>
</evidence>
<dbReference type="GO" id="GO:0000166">
    <property type="term" value="F:nucleotide binding"/>
    <property type="evidence" value="ECO:0007669"/>
    <property type="project" value="InterPro"/>
</dbReference>
<keyword evidence="2" id="KW-0560">Oxidoreductase</keyword>
<feature type="domain" description="GFO/IDH/MocA-like oxidoreductase" evidence="7">
    <location>
        <begin position="162"/>
        <end position="297"/>
    </location>
</feature>
<dbReference type="InterPro" id="IPR055170">
    <property type="entry name" value="GFO_IDH_MocA-like_dom"/>
</dbReference>
<dbReference type="OrthoDB" id="64915at2759"/>
<dbReference type="Pfam" id="PF01408">
    <property type="entry name" value="GFO_IDH_MocA"/>
    <property type="match status" value="1"/>
</dbReference>
<dbReference type="PANTHER" id="PTHR22604:SF105">
    <property type="entry name" value="TRANS-1,2-DIHYDROBENZENE-1,2-DIOL DEHYDROGENASE"/>
    <property type="match status" value="1"/>
</dbReference>
<dbReference type="InterPro" id="IPR000683">
    <property type="entry name" value="Gfo/Idh/MocA-like_OxRdtase_N"/>
</dbReference>
<reference evidence="8" key="1">
    <citation type="submission" date="2018-04" db="EMBL/GenBank/DDBJ databases">
        <title>Whole genome sequencing of Hypsizygus marmoreus.</title>
        <authorList>
            <person name="Choi I.-G."/>
            <person name="Min B."/>
            <person name="Kim J.-G."/>
            <person name="Kim S."/>
            <person name="Oh Y.-L."/>
            <person name="Kong W.-S."/>
            <person name="Park H."/>
            <person name="Jeong J."/>
            <person name="Song E.-S."/>
        </authorList>
    </citation>
    <scope>NUCLEOTIDE SEQUENCE [LARGE SCALE GENOMIC DNA]</scope>
    <source>
        <strain evidence="8">51987-8</strain>
    </source>
</reference>
<accession>A0A369JQB0</accession>